<evidence type="ECO:0000313" key="2">
    <source>
        <dbReference type="Proteomes" id="UP000054477"/>
    </source>
</evidence>
<protein>
    <submittedName>
        <fullName evidence="1">Uncharacterized protein</fullName>
    </submittedName>
</protein>
<sequence>MNTTFRRSQPKFCSLPRLENFMVRLLNRVDTILNWFFASNYDLYHFLGHMKADECRNHDGFNTHPRMLRYRLRRPAALKTGIRSVQRPNRSEQH</sequence>
<name>A0A0C9XES5_9AGAR</name>
<keyword evidence="2" id="KW-1185">Reference proteome</keyword>
<reference evidence="1 2" key="1">
    <citation type="submission" date="2014-04" db="EMBL/GenBank/DDBJ databases">
        <authorList>
            <consortium name="DOE Joint Genome Institute"/>
            <person name="Kuo A."/>
            <person name="Kohler A."/>
            <person name="Nagy L.G."/>
            <person name="Floudas D."/>
            <person name="Copeland A."/>
            <person name="Barry K.W."/>
            <person name="Cichocki N."/>
            <person name="Veneault-Fourrey C."/>
            <person name="LaButti K."/>
            <person name="Lindquist E.A."/>
            <person name="Lipzen A."/>
            <person name="Lundell T."/>
            <person name="Morin E."/>
            <person name="Murat C."/>
            <person name="Sun H."/>
            <person name="Tunlid A."/>
            <person name="Henrissat B."/>
            <person name="Grigoriev I.V."/>
            <person name="Hibbett D.S."/>
            <person name="Martin F."/>
            <person name="Nordberg H.P."/>
            <person name="Cantor M.N."/>
            <person name="Hua S.X."/>
        </authorList>
    </citation>
    <scope>NUCLEOTIDE SEQUENCE [LARGE SCALE GENOMIC DNA]</scope>
    <source>
        <strain evidence="1 2">LaAM-08-1</strain>
    </source>
</reference>
<evidence type="ECO:0000313" key="1">
    <source>
        <dbReference type="EMBL" id="KIJ96191.1"/>
    </source>
</evidence>
<accession>A0A0C9XES5</accession>
<gene>
    <name evidence="1" type="ORF">K443DRAFT_682458</name>
</gene>
<dbReference type="EMBL" id="KN838730">
    <property type="protein sequence ID" value="KIJ96191.1"/>
    <property type="molecule type" value="Genomic_DNA"/>
</dbReference>
<dbReference type="Proteomes" id="UP000054477">
    <property type="component" value="Unassembled WGS sequence"/>
</dbReference>
<organism evidence="1 2">
    <name type="scientific">Laccaria amethystina LaAM-08-1</name>
    <dbReference type="NCBI Taxonomy" id="1095629"/>
    <lineage>
        <taxon>Eukaryota</taxon>
        <taxon>Fungi</taxon>
        <taxon>Dikarya</taxon>
        <taxon>Basidiomycota</taxon>
        <taxon>Agaricomycotina</taxon>
        <taxon>Agaricomycetes</taxon>
        <taxon>Agaricomycetidae</taxon>
        <taxon>Agaricales</taxon>
        <taxon>Agaricineae</taxon>
        <taxon>Hydnangiaceae</taxon>
        <taxon>Laccaria</taxon>
    </lineage>
</organism>
<dbReference type="HOGENOM" id="CLU_2386500_0_0_1"/>
<reference evidence="2" key="2">
    <citation type="submission" date="2015-01" db="EMBL/GenBank/DDBJ databases">
        <title>Evolutionary Origins and Diversification of the Mycorrhizal Mutualists.</title>
        <authorList>
            <consortium name="DOE Joint Genome Institute"/>
            <consortium name="Mycorrhizal Genomics Consortium"/>
            <person name="Kohler A."/>
            <person name="Kuo A."/>
            <person name="Nagy L.G."/>
            <person name="Floudas D."/>
            <person name="Copeland A."/>
            <person name="Barry K.W."/>
            <person name="Cichocki N."/>
            <person name="Veneault-Fourrey C."/>
            <person name="LaButti K."/>
            <person name="Lindquist E.A."/>
            <person name="Lipzen A."/>
            <person name="Lundell T."/>
            <person name="Morin E."/>
            <person name="Murat C."/>
            <person name="Riley R."/>
            <person name="Ohm R."/>
            <person name="Sun H."/>
            <person name="Tunlid A."/>
            <person name="Henrissat B."/>
            <person name="Grigoriev I.V."/>
            <person name="Hibbett D.S."/>
            <person name="Martin F."/>
        </authorList>
    </citation>
    <scope>NUCLEOTIDE SEQUENCE [LARGE SCALE GENOMIC DNA]</scope>
    <source>
        <strain evidence="2">LaAM-08-1</strain>
    </source>
</reference>
<dbReference type="AlphaFoldDB" id="A0A0C9XES5"/>
<proteinExistence type="predicted"/>